<name>A0ABP5QJB0_9ACTN</name>
<dbReference type="Gene3D" id="3.30.565.10">
    <property type="entry name" value="Histidine kinase-like ATPase, C-terminal domain"/>
    <property type="match status" value="1"/>
</dbReference>
<dbReference type="EMBL" id="BAAATR010000005">
    <property type="protein sequence ID" value="GAA2236660.1"/>
    <property type="molecule type" value="Genomic_DNA"/>
</dbReference>
<evidence type="ECO:0000256" key="4">
    <source>
        <dbReference type="ARBA" id="ARBA00022679"/>
    </source>
</evidence>
<evidence type="ECO:0000256" key="2">
    <source>
        <dbReference type="ARBA" id="ARBA00012438"/>
    </source>
</evidence>
<evidence type="ECO:0000259" key="11">
    <source>
        <dbReference type="Pfam" id="PF07730"/>
    </source>
</evidence>
<keyword evidence="6 12" id="KW-0418">Kinase</keyword>
<feature type="transmembrane region" description="Helical" evidence="10">
    <location>
        <begin position="53"/>
        <end position="76"/>
    </location>
</feature>
<dbReference type="Gene3D" id="1.20.5.1930">
    <property type="match status" value="1"/>
</dbReference>
<dbReference type="EC" id="2.7.13.3" evidence="2"/>
<keyword evidence="13" id="KW-1185">Reference proteome</keyword>
<keyword evidence="3" id="KW-0597">Phosphoprotein</keyword>
<dbReference type="Pfam" id="PF07730">
    <property type="entry name" value="HisKA_3"/>
    <property type="match status" value="1"/>
</dbReference>
<dbReference type="Proteomes" id="UP001500305">
    <property type="component" value="Unassembled WGS sequence"/>
</dbReference>
<comment type="catalytic activity">
    <reaction evidence="1">
        <text>ATP + protein L-histidine = ADP + protein N-phospho-L-histidine.</text>
        <dbReference type="EC" id="2.7.13.3"/>
    </reaction>
</comment>
<dbReference type="PANTHER" id="PTHR24421:SF10">
    <property type="entry name" value="NITRATE_NITRITE SENSOR PROTEIN NARQ"/>
    <property type="match status" value="1"/>
</dbReference>
<keyword evidence="7" id="KW-0067">ATP-binding</keyword>
<feature type="transmembrane region" description="Helical" evidence="10">
    <location>
        <begin position="119"/>
        <end position="138"/>
    </location>
</feature>
<protein>
    <recommendedName>
        <fullName evidence="2">histidine kinase</fullName>
        <ecNumber evidence="2">2.7.13.3</ecNumber>
    </recommendedName>
</protein>
<evidence type="ECO:0000256" key="9">
    <source>
        <dbReference type="SAM" id="MobiDB-lite"/>
    </source>
</evidence>
<feature type="region of interest" description="Disordered" evidence="9">
    <location>
        <begin position="371"/>
        <end position="435"/>
    </location>
</feature>
<proteinExistence type="predicted"/>
<organism evidence="12 13">
    <name type="scientific">Kitasatospora cystarginea</name>
    <dbReference type="NCBI Taxonomy" id="58350"/>
    <lineage>
        <taxon>Bacteria</taxon>
        <taxon>Bacillati</taxon>
        <taxon>Actinomycetota</taxon>
        <taxon>Actinomycetes</taxon>
        <taxon>Kitasatosporales</taxon>
        <taxon>Streptomycetaceae</taxon>
        <taxon>Kitasatospora</taxon>
    </lineage>
</organism>
<dbReference type="PANTHER" id="PTHR24421">
    <property type="entry name" value="NITRATE/NITRITE SENSOR PROTEIN NARX-RELATED"/>
    <property type="match status" value="1"/>
</dbReference>
<evidence type="ECO:0000313" key="13">
    <source>
        <dbReference type="Proteomes" id="UP001500305"/>
    </source>
</evidence>
<accession>A0ABP5QJB0</accession>
<feature type="domain" description="Signal transduction histidine kinase subgroup 3 dimerisation and phosphoacceptor" evidence="11">
    <location>
        <begin position="223"/>
        <end position="287"/>
    </location>
</feature>
<evidence type="ECO:0000313" key="12">
    <source>
        <dbReference type="EMBL" id="GAA2236660.1"/>
    </source>
</evidence>
<feature type="transmembrane region" description="Helical" evidence="10">
    <location>
        <begin position="173"/>
        <end position="195"/>
    </location>
</feature>
<evidence type="ECO:0000256" key="6">
    <source>
        <dbReference type="ARBA" id="ARBA00022777"/>
    </source>
</evidence>
<evidence type="ECO:0000256" key="10">
    <source>
        <dbReference type="SAM" id="Phobius"/>
    </source>
</evidence>
<evidence type="ECO:0000256" key="5">
    <source>
        <dbReference type="ARBA" id="ARBA00022741"/>
    </source>
</evidence>
<dbReference type="SUPFAM" id="SSF55874">
    <property type="entry name" value="ATPase domain of HSP90 chaperone/DNA topoisomerase II/histidine kinase"/>
    <property type="match status" value="1"/>
</dbReference>
<comment type="caution">
    <text evidence="12">The sequence shown here is derived from an EMBL/GenBank/DDBJ whole genome shotgun (WGS) entry which is preliminary data.</text>
</comment>
<dbReference type="GO" id="GO:0016301">
    <property type="term" value="F:kinase activity"/>
    <property type="evidence" value="ECO:0007669"/>
    <property type="project" value="UniProtKB-KW"/>
</dbReference>
<dbReference type="InterPro" id="IPR050482">
    <property type="entry name" value="Sensor_HK_TwoCompSys"/>
</dbReference>
<dbReference type="InterPro" id="IPR036890">
    <property type="entry name" value="HATPase_C_sf"/>
</dbReference>
<sequence>MSTVLGALVGRRAALRWVHLVLGGALLMPYWLLSTVLLTPALPRGNTDPGQQLLAQLIALPLSLPMAAVTALVPMVRPLEGAAARALCAGALAPRRGGPVRELASSPARSWAARRRTSAWFVLHVLLGGIVSGMSLTVPPTVLFLLASSSGALGHTGRDTLHRAFGEYAPPELLIAPALLFLLLTTNALSGALLARCAPALLGPTPDERLAAAEQRAAELAHRNRLARELHDSVGHALSAVTIQAAAAGRVLRSDPEFAAEALQAIEETARAAVAELDTVLGLLREDTADGRRADCGPTLAGLDTLVRQMGLAGVRVETHTGPGLGDLPPELSREAYRVVQEGLTNVLRHAGPVPARLRLRLSGGRLEVDLENPLGADRPSRPGGGRGLRGIAERAESRRGDYRAGPQPDGSWRLSVRLPVSAPPAPPANAAQPH</sequence>
<keyword evidence="10" id="KW-0472">Membrane</keyword>
<feature type="transmembrane region" description="Helical" evidence="10">
    <location>
        <begin position="14"/>
        <end position="33"/>
    </location>
</feature>
<feature type="compositionally biased region" description="Basic and acidic residues" evidence="9">
    <location>
        <begin position="392"/>
        <end position="403"/>
    </location>
</feature>
<reference evidence="13" key="1">
    <citation type="journal article" date="2019" name="Int. J. Syst. Evol. Microbiol.">
        <title>The Global Catalogue of Microorganisms (GCM) 10K type strain sequencing project: providing services to taxonomists for standard genome sequencing and annotation.</title>
        <authorList>
            <consortium name="The Broad Institute Genomics Platform"/>
            <consortium name="The Broad Institute Genome Sequencing Center for Infectious Disease"/>
            <person name="Wu L."/>
            <person name="Ma J."/>
        </authorList>
    </citation>
    <scope>NUCLEOTIDE SEQUENCE [LARGE SCALE GENOMIC DNA]</scope>
    <source>
        <strain evidence="13">JCM 7356</strain>
    </source>
</reference>
<evidence type="ECO:0000256" key="3">
    <source>
        <dbReference type="ARBA" id="ARBA00022553"/>
    </source>
</evidence>
<keyword evidence="10" id="KW-0812">Transmembrane</keyword>
<evidence type="ECO:0000256" key="1">
    <source>
        <dbReference type="ARBA" id="ARBA00000085"/>
    </source>
</evidence>
<evidence type="ECO:0000256" key="7">
    <source>
        <dbReference type="ARBA" id="ARBA00022840"/>
    </source>
</evidence>
<keyword evidence="10" id="KW-1133">Transmembrane helix</keyword>
<keyword evidence="5" id="KW-0547">Nucleotide-binding</keyword>
<keyword evidence="4" id="KW-0808">Transferase</keyword>
<dbReference type="InterPro" id="IPR011712">
    <property type="entry name" value="Sig_transdc_His_kin_sub3_dim/P"/>
</dbReference>
<gene>
    <name evidence="12" type="ORF">GCM10010430_17000</name>
</gene>
<evidence type="ECO:0000256" key="8">
    <source>
        <dbReference type="ARBA" id="ARBA00023012"/>
    </source>
</evidence>
<keyword evidence="8" id="KW-0902">Two-component regulatory system</keyword>
<dbReference type="CDD" id="cd16917">
    <property type="entry name" value="HATPase_UhpB-NarQ-NarX-like"/>
    <property type="match status" value="1"/>
</dbReference>
<dbReference type="RefSeq" id="WP_344635622.1">
    <property type="nucleotide sequence ID" value="NZ_BAAATR010000005.1"/>
</dbReference>